<dbReference type="EMBL" id="LR796341">
    <property type="protein sequence ID" value="CAB4137977.1"/>
    <property type="molecule type" value="Genomic_DNA"/>
</dbReference>
<proteinExistence type="predicted"/>
<feature type="compositionally biased region" description="Basic residues" evidence="1">
    <location>
        <begin position="45"/>
        <end position="54"/>
    </location>
</feature>
<sequence length="54" mass="5621">MSKLTDTLKAALAKKKGQHHLENADGVAVEKKAKKTAPPVGAGKPMKKAAGRGR</sequence>
<gene>
    <name evidence="2" type="ORF">UFOVP328_170</name>
</gene>
<protein>
    <submittedName>
        <fullName evidence="2">Uncharacterized protein</fullName>
    </submittedName>
</protein>
<feature type="compositionally biased region" description="Basic and acidic residues" evidence="1">
    <location>
        <begin position="19"/>
        <end position="31"/>
    </location>
</feature>
<feature type="region of interest" description="Disordered" evidence="1">
    <location>
        <begin position="15"/>
        <end position="54"/>
    </location>
</feature>
<name>A0A6J5LY35_9CAUD</name>
<reference evidence="2" key="1">
    <citation type="submission" date="2020-04" db="EMBL/GenBank/DDBJ databases">
        <authorList>
            <person name="Chiriac C."/>
            <person name="Salcher M."/>
            <person name="Ghai R."/>
            <person name="Kavagutti S V."/>
        </authorList>
    </citation>
    <scope>NUCLEOTIDE SEQUENCE</scope>
</reference>
<evidence type="ECO:0000256" key="1">
    <source>
        <dbReference type="SAM" id="MobiDB-lite"/>
    </source>
</evidence>
<accession>A0A6J5LY35</accession>
<evidence type="ECO:0000313" key="2">
    <source>
        <dbReference type="EMBL" id="CAB4137977.1"/>
    </source>
</evidence>
<organism evidence="2">
    <name type="scientific">uncultured Caudovirales phage</name>
    <dbReference type="NCBI Taxonomy" id="2100421"/>
    <lineage>
        <taxon>Viruses</taxon>
        <taxon>Duplodnaviria</taxon>
        <taxon>Heunggongvirae</taxon>
        <taxon>Uroviricota</taxon>
        <taxon>Caudoviricetes</taxon>
        <taxon>Peduoviridae</taxon>
        <taxon>Maltschvirus</taxon>
        <taxon>Maltschvirus maltsch</taxon>
    </lineage>
</organism>